<protein>
    <submittedName>
        <fullName evidence="3">Uncharacterized protein</fullName>
    </submittedName>
</protein>
<keyword evidence="1" id="KW-0175">Coiled coil</keyword>
<feature type="compositionally biased region" description="Basic and acidic residues" evidence="2">
    <location>
        <begin position="442"/>
        <end position="458"/>
    </location>
</feature>
<feature type="compositionally biased region" description="Polar residues" evidence="2">
    <location>
        <begin position="556"/>
        <end position="569"/>
    </location>
</feature>
<feature type="region of interest" description="Disordered" evidence="2">
    <location>
        <begin position="554"/>
        <end position="581"/>
    </location>
</feature>
<feature type="compositionally biased region" description="Basic and acidic residues" evidence="2">
    <location>
        <begin position="121"/>
        <end position="132"/>
    </location>
</feature>
<dbReference type="InParanoid" id="A0A0V0R768"/>
<feature type="region of interest" description="Disordered" evidence="2">
    <location>
        <begin position="432"/>
        <end position="459"/>
    </location>
</feature>
<evidence type="ECO:0000256" key="1">
    <source>
        <dbReference type="SAM" id="Coils"/>
    </source>
</evidence>
<evidence type="ECO:0000313" key="4">
    <source>
        <dbReference type="Proteomes" id="UP000054937"/>
    </source>
</evidence>
<evidence type="ECO:0000313" key="3">
    <source>
        <dbReference type="EMBL" id="KRX10322.1"/>
    </source>
</evidence>
<gene>
    <name evidence="3" type="ORF">PPERSA_02739</name>
</gene>
<comment type="caution">
    <text evidence="3">The sequence shown here is derived from an EMBL/GenBank/DDBJ whole genome shotgun (WGS) entry which is preliminary data.</text>
</comment>
<feature type="region of interest" description="Disordered" evidence="2">
    <location>
        <begin position="119"/>
        <end position="156"/>
    </location>
</feature>
<name>A0A0V0R768_PSEPJ</name>
<reference evidence="3 4" key="1">
    <citation type="journal article" date="2015" name="Sci. Rep.">
        <title>Genome of the facultative scuticociliatosis pathogen Pseudocohnilembus persalinus provides insight into its virulence through horizontal gene transfer.</title>
        <authorList>
            <person name="Xiong J."/>
            <person name="Wang G."/>
            <person name="Cheng J."/>
            <person name="Tian M."/>
            <person name="Pan X."/>
            <person name="Warren A."/>
            <person name="Jiang C."/>
            <person name="Yuan D."/>
            <person name="Miao W."/>
        </authorList>
    </citation>
    <scope>NUCLEOTIDE SEQUENCE [LARGE SCALE GENOMIC DNA]</scope>
    <source>
        <strain evidence="3">36N120E</strain>
    </source>
</reference>
<evidence type="ECO:0000256" key="2">
    <source>
        <dbReference type="SAM" id="MobiDB-lite"/>
    </source>
</evidence>
<sequence length="581" mass="69164">MFFLSDNQISKKNISQAKFVNENQNNQHISSTYLYKKNSDQYDNQFLNDEQSISYTDRSIDQIKRNLKSYQINRKLFDYKQVQYLSRQDSYKSTKQSQSLQHKNEENFYSYFEQNAQSYSKEQKNKNQKDTKMFPIKKNLLKNASRSPGSGKLPSIYNYQKSEQKLQNILSKAPLSNRSIKCYSLINDDEDYIIQDQPMHLKAQSCTNSETHQNFNSFTMNCSNSSQVGKKLDLITQQLDKRENGYKKHIQKNQNVKKNINNQIWSTKSRKLNEIFKKQTQVLYEDYGIRNYQSDILMKEIEQKNQKKQQEINQKQKQQKIQQVQEKRKNFKSFSNSQHINNSRKLFSLQKSELNQKQSLNLKQQPKPSFLNINTDNVNSFKNDINSKLIQDQEIQQKISQQQFIHKKAEEDYDNDDNLKFFQKNQYNKKVKKSKFQSNFGNKEDEKKSDLQESEKKSKVTNIIQQNNVYKQFYSPDQKQRLAVFDDKQLKLNMRGFNKSVENSQQNLKKIENNQFANTNLKAKQSIINLTQQFQGRKDFKIEIDNKHDKLDKLKQQNNPVDNNQTQKPQILEKIQEDDFQ</sequence>
<dbReference type="EMBL" id="LDAU01000031">
    <property type="protein sequence ID" value="KRX10322.1"/>
    <property type="molecule type" value="Genomic_DNA"/>
</dbReference>
<keyword evidence="4" id="KW-1185">Reference proteome</keyword>
<dbReference type="Proteomes" id="UP000054937">
    <property type="component" value="Unassembled WGS sequence"/>
</dbReference>
<dbReference type="AlphaFoldDB" id="A0A0V0R768"/>
<organism evidence="3 4">
    <name type="scientific">Pseudocohnilembus persalinus</name>
    <name type="common">Ciliate</name>
    <dbReference type="NCBI Taxonomy" id="266149"/>
    <lineage>
        <taxon>Eukaryota</taxon>
        <taxon>Sar</taxon>
        <taxon>Alveolata</taxon>
        <taxon>Ciliophora</taxon>
        <taxon>Intramacronucleata</taxon>
        <taxon>Oligohymenophorea</taxon>
        <taxon>Scuticociliatia</taxon>
        <taxon>Philasterida</taxon>
        <taxon>Pseudocohnilembidae</taxon>
        <taxon>Pseudocohnilembus</taxon>
    </lineage>
</organism>
<proteinExistence type="predicted"/>
<accession>A0A0V0R768</accession>
<feature type="coiled-coil region" evidence="1">
    <location>
        <begin position="294"/>
        <end position="327"/>
    </location>
</feature>